<sequence length="314" mass="35115">MVHRAHHALPHPGQPHRWRGDHLHRHQRLKKTLERALRLSDERFRIAIEHAPLTVFSQDRELRYTWVHNLRPQLRSGDAIGKTDADLLPPEDAARLTALKRQALEQGVSVHSETSAHLHGATHYYDFFAEPTRDHAGAIIGVSGITWEITEQKRAESRFRQLLEHSLNAVACHQLILDDGVARDFLVLEVNPKFTELTGLQDAVGKRQSALAKSIYPFSADLFAACACVAITGKPERLDVSCNNGAQWISCALYSPEPGYVISVMEDVTERRQLADTLSQALAVLKRGSAPGAALQQIVQEAQVLLVRRTHQES</sequence>
<dbReference type="InterPro" id="IPR000700">
    <property type="entry name" value="PAS-assoc_C"/>
</dbReference>
<dbReference type="Pfam" id="PF08448">
    <property type="entry name" value="PAS_4"/>
    <property type="match status" value="1"/>
</dbReference>
<feature type="region of interest" description="Disordered" evidence="1">
    <location>
        <begin position="1"/>
        <end position="24"/>
    </location>
</feature>
<accession>A0ABX0NLT8</accession>
<evidence type="ECO:0000259" key="2">
    <source>
        <dbReference type="PROSITE" id="PS50113"/>
    </source>
</evidence>
<dbReference type="Gene3D" id="3.30.450.20">
    <property type="entry name" value="PAS domain"/>
    <property type="match status" value="2"/>
</dbReference>
<evidence type="ECO:0000313" key="3">
    <source>
        <dbReference type="EMBL" id="NHZ87780.1"/>
    </source>
</evidence>
<dbReference type="SUPFAM" id="SSF55785">
    <property type="entry name" value="PYP-like sensor domain (PAS domain)"/>
    <property type="match status" value="1"/>
</dbReference>
<dbReference type="PROSITE" id="PS50113">
    <property type="entry name" value="PAC"/>
    <property type="match status" value="1"/>
</dbReference>
<dbReference type="InterPro" id="IPR013656">
    <property type="entry name" value="PAS_4"/>
</dbReference>
<dbReference type="InterPro" id="IPR000014">
    <property type="entry name" value="PAS"/>
</dbReference>
<dbReference type="NCBIfam" id="TIGR00229">
    <property type="entry name" value="sensory_box"/>
    <property type="match status" value="1"/>
</dbReference>
<dbReference type="Pfam" id="PF13188">
    <property type="entry name" value="PAS_8"/>
    <property type="match status" value="1"/>
</dbReference>
<protein>
    <submittedName>
        <fullName evidence="3">PAS domain-containing protein</fullName>
    </submittedName>
</protein>
<name>A0ABX0NLT8_9BURK</name>
<dbReference type="EMBL" id="WHJH01000001">
    <property type="protein sequence ID" value="NHZ87780.1"/>
    <property type="molecule type" value="Genomic_DNA"/>
</dbReference>
<comment type="caution">
    <text evidence="3">The sequence shown here is derived from an EMBL/GenBank/DDBJ whole genome shotgun (WGS) entry which is preliminary data.</text>
</comment>
<evidence type="ECO:0000313" key="4">
    <source>
        <dbReference type="Proteomes" id="UP000609726"/>
    </source>
</evidence>
<gene>
    <name evidence="3" type="ORF">F2P45_01845</name>
</gene>
<proteinExistence type="predicted"/>
<evidence type="ECO:0000256" key="1">
    <source>
        <dbReference type="SAM" id="MobiDB-lite"/>
    </source>
</evidence>
<organism evidence="3 4">
    <name type="scientific">Massilia mucilaginosa</name>
    <dbReference type="NCBI Taxonomy" id="2609282"/>
    <lineage>
        <taxon>Bacteria</taxon>
        <taxon>Pseudomonadati</taxon>
        <taxon>Pseudomonadota</taxon>
        <taxon>Betaproteobacteria</taxon>
        <taxon>Burkholderiales</taxon>
        <taxon>Oxalobacteraceae</taxon>
        <taxon>Telluria group</taxon>
        <taxon>Massilia</taxon>
    </lineage>
</organism>
<reference evidence="3 4" key="1">
    <citation type="submission" date="2019-10" db="EMBL/GenBank/DDBJ databases">
        <title>Taxonomy of Antarctic Massilia spp.: description of Massilia rubra sp. nov., Massilia aquatica sp. nov., Massilia mucilaginosa sp. nov., Massilia frigida sp. nov. isolated from streams, lakes and regoliths.</title>
        <authorList>
            <person name="Holochova P."/>
            <person name="Sedlacek I."/>
            <person name="Kralova S."/>
            <person name="Maslanova I."/>
            <person name="Busse H.-J."/>
            <person name="Stankova E."/>
            <person name="Vrbovska V."/>
            <person name="Kovarovic V."/>
            <person name="Bartak M."/>
            <person name="Svec P."/>
            <person name="Pantucek R."/>
        </authorList>
    </citation>
    <scope>NUCLEOTIDE SEQUENCE [LARGE SCALE GENOMIC DNA]</scope>
    <source>
        <strain evidence="3 4">CCM 8733</strain>
    </source>
</reference>
<keyword evidence="4" id="KW-1185">Reference proteome</keyword>
<dbReference type="InterPro" id="IPR035965">
    <property type="entry name" value="PAS-like_dom_sf"/>
</dbReference>
<dbReference type="Proteomes" id="UP000609726">
    <property type="component" value="Unassembled WGS sequence"/>
</dbReference>
<feature type="domain" description="PAC" evidence="2">
    <location>
        <begin position="106"/>
        <end position="161"/>
    </location>
</feature>